<evidence type="ECO:0000256" key="1">
    <source>
        <dbReference type="SAM" id="Phobius"/>
    </source>
</evidence>
<proteinExistence type="predicted"/>
<sequence>MRKTRNWLSVLFAVVLALLPAIPALAIDDPDVPPEILGVVLFEGLLETGDVGVFIEYNLDYTIAGIPAETATESFLAVFVDTDGATQLRTVAPFAFDDKGYGRGIIWMYFTAAEATTLGLNSANQALYRIWLVGNPTLTWVPGPVAPKTISTIDIWHTTGNMNTLLALRVLTEAQTLEVPWAPLDLIEITSIGNRLTFTGIDYFENAIPNLRNLAPAVFSTGITIPVQEDIDFTTSFGAVLTGAIVVGSPLTLASGSTVVNVTAVGTFVAELERGTVGTVTTGTATVTGSPTDIVEGTNTLTITAGVPGTVTVVVALRDTTTVLEDSVIGTGLDLTPLGDAFGLSRWMVSGIVWIVITILILVGVLKVTPGQFGGSSGGKVILPVFVVCLIAGTLLGLLKPVVVAVAFILITGFFVGYVLLFRGSSV</sequence>
<keyword evidence="1" id="KW-0472">Membrane</keyword>
<dbReference type="EMBL" id="LAZR01007498">
    <property type="protein sequence ID" value="KKM84892.1"/>
    <property type="molecule type" value="Genomic_DNA"/>
</dbReference>
<protein>
    <submittedName>
        <fullName evidence="2">Uncharacterized protein</fullName>
    </submittedName>
</protein>
<evidence type="ECO:0000313" key="2">
    <source>
        <dbReference type="EMBL" id="KKM84892.1"/>
    </source>
</evidence>
<feature type="transmembrane region" description="Helical" evidence="1">
    <location>
        <begin position="381"/>
        <end position="399"/>
    </location>
</feature>
<gene>
    <name evidence="2" type="ORF">LCGC14_1294640</name>
</gene>
<feature type="transmembrane region" description="Helical" evidence="1">
    <location>
        <begin position="347"/>
        <end position="369"/>
    </location>
</feature>
<name>A0A0F9NUD8_9ZZZZ</name>
<organism evidence="2">
    <name type="scientific">marine sediment metagenome</name>
    <dbReference type="NCBI Taxonomy" id="412755"/>
    <lineage>
        <taxon>unclassified sequences</taxon>
        <taxon>metagenomes</taxon>
        <taxon>ecological metagenomes</taxon>
    </lineage>
</organism>
<keyword evidence="1" id="KW-0812">Transmembrane</keyword>
<feature type="transmembrane region" description="Helical" evidence="1">
    <location>
        <begin position="405"/>
        <end position="422"/>
    </location>
</feature>
<dbReference type="AlphaFoldDB" id="A0A0F9NUD8"/>
<reference evidence="2" key="1">
    <citation type="journal article" date="2015" name="Nature">
        <title>Complex archaea that bridge the gap between prokaryotes and eukaryotes.</title>
        <authorList>
            <person name="Spang A."/>
            <person name="Saw J.H."/>
            <person name="Jorgensen S.L."/>
            <person name="Zaremba-Niedzwiedzka K."/>
            <person name="Martijn J."/>
            <person name="Lind A.E."/>
            <person name="van Eijk R."/>
            <person name="Schleper C."/>
            <person name="Guy L."/>
            <person name="Ettema T.J."/>
        </authorList>
    </citation>
    <scope>NUCLEOTIDE SEQUENCE</scope>
</reference>
<keyword evidence="1" id="KW-1133">Transmembrane helix</keyword>
<accession>A0A0F9NUD8</accession>
<comment type="caution">
    <text evidence="2">The sequence shown here is derived from an EMBL/GenBank/DDBJ whole genome shotgun (WGS) entry which is preliminary data.</text>
</comment>